<sequence>MTKHNKELRWHSTAKRDYPKLDGLYRVRIMLSNGKLHTFENYYSLKHGFTFDNTMRERGDTMRILEWHDGFQDN</sequence>
<dbReference type="RefSeq" id="WP_039084692.1">
    <property type="nucleotide sequence ID" value="NZ_JPXS01000060.1"/>
</dbReference>
<protein>
    <submittedName>
        <fullName evidence="1">Uncharacterized protein</fullName>
    </submittedName>
</protein>
<evidence type="ECO:0000313" key="2">
    <source>
        <dbReference type="Proteomes" id="UP000030526"/>
    </source>
</evidence>
<accession>A0A0A2XCH7</accession>
<comment type="caution">
    <text evidence="1">The sequence shown here is derived from an EMBL/GenBank/DDBJ whole genome shotgun (WGS) entry which is preliminary data.</text>
</comment>
<reference evidence="1 2" key="1">
    <citation type="submission" date="2014-08" db="EMBL/GenBank/DDBJ databases">
        <title>Chaperone-usher fimbriae in a diverse selection of Gallibacterium genomes.</title>
        <authorList>
            <person name="Kudirkiene E."/>
            <person name="Bager R.J."/>
            <person name="Johnson T.J."/>
            <person name="Bojesen A.M."/>
        </authorList>
    </citation>
    <scope>NUCLEOTIDE SEQUENCE [LARGE SCALE GENOMIC DNA]</scope>
    <source>
        <strain evidence="1 2">20558/3kl.</strain>
    </source>
</reference>
<dbReference type="EMBL" id="JPXS01000060">
    <property type="protein sequence ID" value="KGQ29853.1"/>
    <property type="molecule type" value="Genomic_DNA"/>
</dbReference>
<organism evidence="1 2">
    <name type="scientific">Gallibacterium anatis</name>
    <dbReference type="NCBI Taxonomy" id="750"/>
    <lineage>
        <taxon>Bacteria</taxon>
        <taxon>Pseudomonadati</taxon>
        <taxon>Pseudomonadota</taxon>
        <taxon>Gammaproteobacteria</taxon>
        <taxon>Pasteurellales</taxon>
        <taxon>Pasteurellaceae</taxon>
        <taxon>Gallibacterium</taxon>
    </lineage>
</organism>
<dbReference type="AlphaFoldDB" id="A0A0A2XCH7"/>
<evidence type="ECO:0000313" key="1">
    <source>
        <dbReference type="EMBL" id="KGQ29853.1"/>
    </source>
</evidence>
<dbReference type="Proteomes" id="UP000030526">
    <property type="component" value="Unassembled WGS sequence"/>
</dbReference>
<name>A0A0A2XCH7_9PAST</name>
<proteinExistence type="predicted"/>
<gene>
    <name evidence="1" type="ORF">JP32_10120</name>
</gene>